<organism evidence="1 2">
    <name type="scientific">Thelephora ganbajun</name>
    <name type="common">Ganba fungus</name>
    <dbReference type="NCBI Taxonomy" id="370292"/>
    <lineage>
        <taxon>Eukaryota</taxon>
        <taxon>Fungi</taxon>
        <taxon>Dikarya</taxon>
        <taxon>Basidiomycota</taxon>
        <taxon>Agaricomycotina</taxon>
        <taxon>Agaricomycetes</taxon>
        <taxon>Thelephorales</taxon>
        <taxon>Thelephoraceae</taxon>
        <taxon>Thelephora</taxon>
    </lineage>
</organism>
<dbReference type="EMBL" id="MU117962">
    <property type="protein sequence ID" value="KAF9653981.1"/>
    <property type="molecule type" value="Genomic_DNA"/>
</dbReference>
<reference evidence="1" key="2">
    <citation type="journal article" date="2020" name="Nat. Commun.">
        <title>Large-scale genome sequencing of mycorrhizal fungi provides insights into the early evolution of symbiotic traits.</title>
        <authorList>
            <person name="Miyauchi S."/>
            <person name="Kiss E."/>
            <person name="Kuo A."/>
            <person name="Drula E."/>
            <person name="Kohler A."/>
            <person name="Sanchez-Garcia M."/>
            <person name="Morin E."/>
            <person name="Andreopoulos B."/>
            <person name="Barry K.W."/>
            <person name="Bonito G."/>
            <person name="Buee M."/>
            <person name="Carver A."/>
            <person name="Chen C."/>
            <person name="Cichocki N."/>
            <person name="Clum A."/>
            <person name="Culley D."/>
            <person name="Crous P.W."/>
            <person name="Fauchery L."/>
            <person name="Girlanda M."/>
            <person name="Hayes R.D."/>
            <person name="Keri Z."/>
            <person name="LaButti K."/>
            <person name="Lipzen A."/>
            <person name="Lombard V."/>
            <person name="Magnuson J."/>
            <person name="Maillard F."/>
            <person name="Murat C."/>
            <person name="Nolan M."/>
            <person name="Ohm R.A."/>
            <person name="Pangilinan J."/>
            <person name="Pereira M.F."/>
            <person name="Perotto S."/>
            <person name="Peter M."/>
            <person name="Pfister S."/>
            <person name="Riley R."/>
            <person name="Sitrit Y."/>
            <person name="Stielow J.B."/>
            <person name="Szollosi G."/>
            <person name="Zifcakova L."/>
            <person name="Stursova M."/>
            <person name="Spatafora J.W."/>
            <person name="Tedersoo L."/>
            <person name="Vaario L.M."/>
            <person name="Yamada A."/>
            <person name="Yan M."/>
            <person name="Wang P."/>
            <person name="Xu J."/>
            <person name="Bruns T."/>
            <person name="Baldrian P."/>
            <person name="Vilgalys R."/>
            <person name="Dunand C."/>
            <person name="Henrissat B."/>
            <person name="Grigoriev I.V."/>
            <person name="Hibbett D."/>
            <person name="Nagy L.G."/>
            <person name="Martin F.M."/>
        </authorList>
    </citation>
    <scope>NUCLEOTIDE SEQUENCE</scope>
    <source>
        <strain evidence="1">P2</strain>
    </source>
</reference>
<name>A0ACB6ZWZ9_THEGA</name>
<accession>A0ACB6ZWZ9</accession>
<reference evidence="1" key="1">
    <citation type="submission" date="2019-10" db="EMBL/GenBank/DDBJ databases">
        <authorList>
            <consortium name="DOE Joint Genome Institute"/>
            <person name="Kuo A."/>
            <person name="Miyauchi S."/>
            <person name="Kiss E."/>
            <person name="Drula E."/>
            <person name="Kohler A."/>
            <person name="Sanchez-Garcia M."/>
            <person name="Andreopoulos B."/>
            <person name="Barry K.W."/>
            <person name="Bonito G."/>
            <person name="Buee M."/>
            <person name="Carver A."/>
            <person name="Chen C."/>
            <person name="Cichocki N."/>
            <person name="Clum A."/>
            <person name="Culley D."/>
            <person name="Crous P.W."/>
            <person name="Fauchery L."/>
            <person name="Girlanda M."/>
            <person name="Hayes R."/>
            <person name="Keri Z."/>
            <person name="Labutti K."/>
            <person name="Lipzen A."/>
            <person name="Lombard V."/>
            <person name="Magnuson J."/>
            <person name="Maillard F."/>
            <person name="Morin E."/>
            <person name="Murat C."/>
            <person name="Nolan M."/>
            <person name="Ohm R."/>
            <person name="Pangilinan J."/>
            <person name="Pereira M."/>
            <person name="Perotto S."/>
            <person name="Peter M."/>
            <person name="Riley R."/>
            <person name="Sitrit Y."/>
            <person name="Stielow B."/>
            <person name="Szollosi G."/>
            <person name="Zifcakova L."/>
            <person name="Stursova M."/>
            <person name="Spatafora J.W."/>
            <person name="Tedersoo L."/>
            <person name="Vaario L.-M."/>
            <person name="Yamada A."/>
            <person name="Yan M."/>
            <person name="Wang P."/>
            <person name="Xu J."/>
            <person name="Bruns T."/>
            <person name="Baldrian P."/>
            <person name="Vilgalys R."/>
            <person name="Henrissat B."/>
            <person name="Grigoriev I.V."/>
            <person name="Hibbett D."/>
            <person name="Nagy L.G."/>
            <person name="Martin F.M."/>
        </authorList>
    </citation>
    <scope>NUCLEOTIDE SEQUENCE</scope>
    <source>
        <strain evidence="1">P2</strain>
    </source>
</reference>
<keyword evidence="2" id="KW-1185">Reference proteome</keyword>
<evidence type="ECO:0000313" key="2">
    <source>
        <dbReference type="Proteomes" id="UP000886501"/>
    </source>
</evidence>
<proteinExistence type="predicted"/>
<comment type="caution">
    <text evidence="1">The sequence shown here is derived from an EMBL/GenBank/DDBJ whole genome shotgun (WGS) entry which is preliminary data.</text>
</comment>
<sequence>MNSATPTLFVLQSVHDARIYHPALVSYSLRARGLAVIGSIQTSDGGLFSACFQVLVEWERKLTSSAHISALGGRWNIQGVGSLFIHMTTLLFSFPLHGLLTYPDAVIFEGWFPVPLPLVPLYLLWMTLDPGVHPATLCTTTNPYASRSTPNATCNCIGFGLLPMPSRLSSWLCVDAKLEVQV</sequence>
<gene>
    <name evidence="1" type="ORF">BDM02DRAFT_1147304</name>
</gene>
<evidence type="ECO:0000313" key="1">
    <source>
        <dbReference type="EMBL" id="KAF9653981.1"/>
    </source>
</evidence>
<dbReference type="Proteomes" id="UP000886501">
    <property type="component" value="Unassembled WGS sequence"/>
</dbReference>
<protein>
    <submittedName>
        <fullName evidence="1">Uncharacterized protein</fullName>
    </submittedName>
</protein>